<reference evidence="2 3" key="1">
    <citation type="submission" date="2018-10" db="EMBL/GenBank/DDBJ databases">
        <title>A high-quality apple genome assembly.</title>
        <authorList>
            <person name="Hu J."/>
        </authorList>
    </citation>
    <scope>NUCLEOTIDE SEQUENCE [LARGE SCALE GENOMIC DNA]</scope>
    <source>
        <strain evidence="3">cv. HFTH1</strain>
        <tissue evidence="2">Young leaf</tissue>
    </source>
</reference>
<feature type="compositionally biased region" description="Polar residues" evidence="1">
    <location>
        <begin position="1"/>
        <end position="23"/>
    </location>
</feature>
<organism evidence="2 3">
    <name type="scientific">Malus domestica</name>
    <name type="common">Apple</name>
    <name type="synonym">Pyrus malus</name>
    <dbReference type="NCBI Taxonomy" id="3750"/>
    <lineage>
        <taxon>Eukaryota</taxon>
        <taxon>Viridiplantae</taxon>
        <taxon>Streptophyta</taxon>
        <taxon>Embryophyta</taxon>
        <taxon>Tracheophyta</taxon>
        <taxon>Spermatophyta</taxon>
        <taxon>Magnoliopsida</taxon>
        <taxon>eudicotyledons</taxon>
        <taxon>Gunneridae</taxon>
        <taxon>Pentapetalae</taxon>
        <taxon>rosids</taxon>
        <taxon>fabids</taxon>
        <taxon>Rosales</taxon>
        <taxon>Rosaceae</taxon>
        <taxon>Amygdaloideae</taxon>
        <taxon>Maleae</taxon>
        <taxon>Malus</taxon>
    </lineage>
</organism>
<dbReference type="AlphaFoldDB" id="A0A498I918"/>
<proteinExistence type="predicted"/>
<evidence type="ECO:0000256" key="1">
    <source>
        <dbReference type="SAM" id="MobiDB-lite"/>
    </source>
</evidence>
<evidence type="ECO:0000313" key="2">
    <source>
        <dbReference type="EMBL" id="RXH78545.1"/>
    </source>
</evidence>
<gene>
    <name evidence="2" type="ORF">DVH24_002063</name>
</gene>
<comment type="caution">
    <text evidence="2">The sequence shown here is derived from an EMBL/GenBank/DDBJ whole genome shotgun (WGS) entry which is preliminary data.</text>
</comment>
<dbReference type="Proteomes" id="UP000290289">
    <property type="component" value="Chromosome 13"/>
</dbReference>
<dbReference type="EMBL" id="RDQH01000339">
    <property type="protein sequence ID" value="RXH78545.1"/>
    <property type="molecule type" value="Genomic_DNA"/>
</dbReference>
<sequence>MASKNEQASLATKGRNVSTSVASKESVGVMTHSKAKTVTMLQHATSKLVLLKEQGERQRREPVISLTSLGEPKLKFAPVHADNKNITSFTMKRNLTDIISRGKMNATRHITPVAFPPKSHEGHRKNQPAINFVTQVKGYCCHGASI</sequence>
<feature type="region of interest" description="Disordered" evidence="1">
    <location>
        <begin position="1"/>
        <end position="25"/>
    </location>
</feature>
<evidence type="ECO:0000313" key="3">
    <source>
        <dbReference type="Proteomes" id="UP000290289"/>
    </source>
</evidence>
<name>A0A498I918_MALDO</name>
<protein>
    <submittedName>
        <fullName evidence="2">Uncharacterized protein</fullName>
    </submittedName>
</protein>
<accession>A0A498I918</accession>
<keyword evidence="3" id="KW-1185">Reference proteome</keyword>